<accession>A0A0D2A038</accession>
<feature type="region of interest" description="Disordered" evidence="6">
    <location>
        <begin position="1"/>
        <end position="141"/>
    </location>
</feature>
<organism evidence="10 11">
    <name type="scientific">Verruconis gallopava</name>
    <dbReference type="NCBI Taxonomy" id="253628"/>
    <lineage>
        <taxon>Eukaryota</taxon>
        <taxon>Fungi</taxon>
        <taxon>Dikarya</taxon>
        <taxon>Ascomycota</taxon>
        <taxon>Pezizomycotina</taxon>
        <taxon>Dothideomycetes</taxon>
        <taxon>Pleosporomycetidae</taxon>
        <taxon>Venturiales</taxon>
        <taxon>Sympoventuriaceae</taxon>
        <taxon>Verruconis</taxon>
    </lineage>
</organism>
<feature type="compositionally biased region" description="Polar residues" evidence="6">
    <location>
        <begin position="2015"/>
        <end position="2025"/>
    </location>
</feature>
<feature type="compositionally biased region" description="Low complexity" evidence="6">
    <location>
        <begin position="2204"/>
        <end position="2228"/>
    </location>
</feature>
<protein>
    <recommendedName>
        <fullName evidence="3">THO complex subunit 2</fullName>
    </recommendedName>
</protein>
<evidence type="ECO:0000256" key="4">
    <source>
        <dbReference type="ARBA" id="ARBA00023242"/>
    </source>
</evidence>
<feature type="domain" description="THO complex subunitTHOC2 C-terminal" evidence="7">
    <location>
        <begin position="1263"/>
        <end position="1574"/>
    </location>
</feature>
<dbReference type="Proteomes" id="UP000053259">
    <property type="component" value="Unassembled WGS sequence"/>
</dbReference>
<dbReference type="GO" id="GO:0006397">
    <property type="term" value="P:mRNA processing"/>
    <property type="evidence" value="ECO:0007669"/>
    <property type="project" value="InterPro"/>
</dbReference>
<dbReference type="InterPro" id="IPR040007">
    <property type="entry name" value="Tho2"/>
</dbReference>
<feature type="domain" description="THO complex subunitTHOC2 N-terminal" evidence="8">
    <location>
        <begin position="918"/>
        <end position="993"/>
    </location>
</feature>
<dbReference type="VEuPathDB" id="FungiDB:PV09_08728"/>
<feature type="compositionally biased region" description="Basic and acidic residues" evidence="6">
    <location>
        <begin position="21"/>
        <end position="40"/>
    </location>
</feature>
<evidence type="ECO:0000256" key="1">
    <source>
        <dbReference type="ARBA" id="ARBA00004123"/>
    </source>
</evidence>
<dbReference type="InterPro" id="IPR021418">
    <property type="entry name" value="THO_THOC2_C"/>
</dbReference>
<feature type="compositionally biased region" description="Basic and acidic residues" evidence="6">
    <location>
        <begin position="1939"/>
        <end position="1962"/>
    </location>
</feature>
<feature type="compositionally biased region" description="Low complexity" evidence="6">
    <location>
        <begin position="2391"/>
        <end position="2400"/>
    </location>
</feature>
<feature type="compositionally biased region" description="Basic and acidic residues" evidence="6">
    <location>
        <begin position="1832"/>
        <end position="1863"/>
    </location>
</feature>
<evidence type="ECO:0000259" key="8">
    <source>
        <dbReference type="Pfam" id="PF11732"/>
    </source>
</evidence>
<dbReference type="GO" id="GO:0000445">
    <property type="term" value="C:THO complex part of transcription export complex"/>
    <property type="evidence" value="ECO:0007669"/>
    <property type="project" value="TreeGrafter"/>
</dbReference>
<dbReference type="STRING" id="253628.A0A0D2A038"/>
<feature type="compositionally biased region" description="Basic residues" evidence="6">
    <location>
        <begin position="2274"/>
        <end position="2284"/>
    </location>
</feature>
<keyword evidence="5" id="KW-0175">Coiled coil</keyword>
<dbReference type="Pfam" id="PF11732">
    <property type="entry name" value="Thoc2"/>
    <property type="match status" value="1"/>
</dbReference>
<feature type="compositionally biased region" description="Polar residues" evidence="6">
    <location>
        <begin position="1718"/>
        <end position="1727"/>
    </location>
</feature>
<evidence type="ECO:0000256" key="6">
    <source>
        <dbReference type="SAM" id="MobiDB-lite"/>
    </source>
</evidence>
<dbReference type="FunCoup" id="A0A0D2A038">
    <property type="interactions" value="583"/>
</dbReference>
<proteinExistence type="inferred from homology"/>
<feature type="coiled-coil region" evidence="5">
    <location>
        <begin position="1283"/>
        <end position="1332"/>
    </location>
</feature>
<feature type="compositionally biased region" description="Polar residues" evidence="6">
    <location>
        <begin position="2123"/>
        <end position="2136"/>
    </location>
</feature>
<feature type="domain" description="THO complex subunit 2 N-terminal" evidence="9">
    <location>
        <begin position="152"/>
        <end position="916"/>
    </location>
</feature>
<feature type="compositionally biased region" description="Basic and acidic residues" evidence="6">
    <location>
        <begin position="1800"/>
        <end position="1817"/>
    </location>
</feature>
<dbReference type="InterPro" id="IPR021726">
    <property type="entry name" value="THO_THOC2_N"/>
</dbReference>
<dbReference type="PANTHER" id="PTHR21597:SF0">
    <property type="entry name" value="THO COMPLEX SUBUNIT 2"/>
    <property type="match status" value="1"/>
</dbReference>
<evidence type="ECO:0000313" key="11">
    <source>
        <dbReference type="Proteomes" id="UP000053259"/>
    </source>
</evidence>
<dbReference type="RefSeq" id="XP_016209544.1">
    <property type="nucleotide sequence ID" value="XM_016362677.1"/>
</dbReference>
<feature type="region of interest" description="Disordered" evidence="6">
    <location>
        <begin position="1585"/>
        <end position="2456"/>
    </location>
</feature>
<feature type="region of interest" description="Disordered" evidence="6">
    <location>
        <begin position="597"/>
        <end position="658"/>
    </location>
</feature>
<feature type="compositionally biased region" description="Low complexity" evidence="6">
    <location>
        <begin position="1729"/>
        <end position="1743"/>
    </location>
</feature>
<name>A0A0D2A038_9PEZI</name>
<feature type="compositionally biased region" description="Polar residues" evidence="6">
    <location>
        <begin position="2145"/>
        <end position="2194"/>
    </location>
</feature>
<feature type="compositionally biased region" description="Basic and acidic residues" evidence="6">
    <location>
        <begin position="1904"/>
        <end position="1918"/>
    </location>
</feature>
<evidence type="ECO:0000259" key="9">
    <source>
        <dbReference type="Pfam" id="PF16134"/>
    </source>
</evidence>
<dbReference type="InParanoid" id="A0A0D2A038"/>
<evidence type="ECO:0000256" key="5">
    <source>
        <dbReference type="SAM" id="Coils"/>
    </source>
</evidence>
<keyword evidence="11" id="KW-1185">Reference proteome</keyword>
<evidence type="ECO:0000313" key="10">
    <source>
        <dbReference type="EMBL" id="KIV99674.1"/>
    </source>
</evidence>
<dbReference type="Pfam" id="PF16134">
    <property type="entry name" value="THOC2_N"/>
    <property type="match status" value="1"/>
</dbReference>
<feature type="compositionally biased region" description="Polar residues" evidence="6">
    <location>
        <begin position="2042"/>
        <end position="2068"/>
    </location>
</feature>
<feature type="compositionally biased region" description="Basic and acidic residues" evidence="6">
    <location>
        <begin position="1744"/>
        <end position="1786"/>
    </location>
</feature>
<keyword evidence="4" id="KW-0539">Nucleus</keyword>
<comment type="subcellular location">
    <subcellularLocation>
        <location evidence="1">Nucleus</location>
    </subcellularLocation>
</comment>
<feature type="compositionally biased region" description="Polar residues" evidence="6">
    <location>
        <begin position="84"/>
        <end position="105"/>
    </location>
</feature>
<feature type="compositionally biased region" description="Basic and acidic residues" evidence="6">
    <location>
        <begin position="2306"/>
        <end position="2324"/>
    </location>
</feature>
<dbReference type="GO" id="GO:0003729">
    <property type="term" value="F:mRNA binding"/>
    <property type="evidence" value="ECO:0007669"/>
    <property type="project" value="TreeGrafter"/>
</dbReference>
<dbReference type="GeneID" id="27316701"/>
<evidence type="ECO:0000256" key="2">
    <source>
        <dbReference type="ARBA" id="ARBA00007857"/>
    </source>
</evidence>
<feature type="compositionally biased region" description="Polar residues" evidence="6">
    <location>
        <begin position="2088"/>
        <end position="2107"/>
    </location>
</feature>
<dbReference type="GO" id="GO:0006406">
    <property type="term" value="P:mRNA export from nucleus"/>
    <property type="evidence" value="ECO:0007669"/>
    <property type="project" value="InterPro"/>
</dbReference>
<dbReference type="OrthoDB" id="29024at2759"/>
<gene>
    <name evidence="10" type="ORF">PV09_08728</name>
</gene>
<feature type="compositionally biased region" description="Basic and acidic residues" evidence="6">
    <location>
        <begin position="2336"/>
        <end position="2363"/>
    </location>
</feature>
<feature type="compositionally biased region" description="Basic and acidic residues" evidence="6">
    <location>
        <begin position="2410"/>
        <end position="2422"/>
    </location>
</feature>
<feature type="region of interest" description="Disordered" evidence="6">
    <location>
        <begin position="1195"/>
        <end position="1238"/>
    </location>
</feature>
<sequence length="2456" mass="273077">MVPPPTAMPPQQQFKRKRGDHRAYSSDTGERGRPSPHRPENMALAHGNGVNGRGHGTGIRRASRGGRGGAMHSPSGPAPASYQVLPNPSQAAKPITSNLSSNTASPPTPVPVPVKTGQPTPASTQKAAPPMQYPEVGLPPQKDPSTYLYSYFTPDRCDSWKETGRQTVIDDALARADAEDLQELGVYFQEVLHLITEGLINPQDAGALIKDVLEGSPKAEELDLPSLFLDTVAVILSPQYPTGKEDTGRESGLNQFLQATGVDKRLVCMLLDEKLLIGLRIVRPTFDRMGIRHSTNVLYRQSGFNLLREESEGYSKLMTEFFTVTHNFKPDKETVEQTWEKVKALIGAFDLDVGRVLDITLDAFANNLIKHNKFFIRLLRYSDFWPQNKALVAFAGEDQGLSTLPPWSSTSYPSLETLPEDAERIAELRHGRDIMFWDRVREVGIQAFFELGGRRPITNADKAAFLEELRAQEVEWCVDEKTKERRKKEEDADLWATRTNTLPAQGNSIAAQILGFKLRFYASDARDPQDRLSINLIWLAALLIKIGFISLVDLYPHIYPTDDKMDELRTKLEKEKAERLEKLKPGAGMNALMTAGALSEGEPPSSLPVNRALPDPMNKAGSRTPLRATETANATPGGSTPNATATAAQPEPKPELPEPEDQKIVLLRSLLLIGAIPDALYILGRFPWLLDVHDDLPKYIHRLLHYMLKKVYAETQPLQGRASDTTPGHIRIDVNNTPILEKRQAPRSIAWGQLEKVEWAEGDYGTSYRFYWDDWNDLVPICQNVDDVFTLCDSFLNLVGHKIGRDAELLTKIVRIGIKSLADDDSPANMSRWQKLAKRLLVPALSLTKDDPGTVNEVWELIKVFPIQVRYNMYSEWFGGQTSRIPDIKAAFDLSILRTRDVLKRISKTNVKEMARSLAKVAYSSPGVALKTGLQQIESYNNLIDTLIECIRYFTNIGFDVLIWQLLNSLGGSSRNRMQADGMIVSKWLQRLAEFTGKVCKRYYKDLDFKPMLLYVKDRLEKGDSTGLGVLGQLILSMGGIRSDQNWSEEQVVALSGGKALRAQTLQRVADKRYEREMEKTAKCLVHSLANTNLTGEFLILIARERQQYLERPSASGAPIKVLSTNLTNLQGAFVQYLEFLRSNYEVDEFDRVVPGLEELIGKWGIEPAIAFTIARPGLQARIEGWNKGEVMDVEMSDTKEESGEAEAAANGEDARMADDGEESQSGTPTTLSTAIASPGTIHPVLEQVIESLKGVLEPGFDERMSMRFYVRFWQSSLSDIQVAQYDDEVKNVRNALRDLSNDRTDISPKALKEKAAKRAALNQLDKELQDEWRASIQHKQKMQKTYSQERTSWFPLERFPPSKHTELTLEIVQECILPRIVLSEMDALFTAKFLFVVHKLNTPGFRIAKIMARVFNTEQFVAMLFMLTEREAKNMGIFLKEVLHQLKVWRDNKNLYEKEGMGPNNDNPGFAREIREDGTINNEDPKTQVMNHDDYRRILFKWHMQLDKAIMHCLKSREFMHVRNAILLLKQVHEYFPSLTFHGKHIYEQIEKLSREEERDDLKLSATSLLGDLKKMRTKWLLPQQFRPGDGPAALNAGAASTTGTPKTPDDKSKPLNAEATEFRPRASLSTSSNKAAEDGEIEDEKGDEGIVAPTGETMDVDNKPGIEDGTETSSTKPAEETTRASTPMANVNARPSPGPGRADLRPSTPAGRQDGNRSSAPQGSFSAPPGGLPARPAGPIPSHRDLHRRPEAERTPSRLPDAKPPHEQEGRLDRPTDMSREPPRRRSRSPGGFRSRGRTPEGVRLQRPDFDRRESGYGAAPVHVGPPPRDLMDPRDPRGSRQPREERHRRDRDGRRNEPDLRGPPPQPHDSRDRMSRSTEQPSRDPSGPTINLERAAYLGMADERKPEEDRRHESWMRSGQSMPRSGPAGSRGTSPRRRDDRAVPERLSRMGTRDRRDEAMTSSSNPMSDIPRHRDELFPDNARAQAESTYGSSNQPELRSRQDPNYGRLNAPASSEAMSSGPRNRGGLSQGRGGRTGLEPSSTTPLGPRNMPQSSPGGMQTTSPGQERPPPSGPAVNNRRGGPNQGNSLPSPSYGVSSDNNTATGVHPSRLQNIGGLPPVQTNIASSPGNTTIPLGPRSSGHRSTPSQTNMTAPSPTSRYPPTGPASTGGSLRGRSQLNLINNMLNDQQSSRNGGNGIRGRPGMVSQQSSAPQSPTTGAPLQQQQMPPPGSGPRSDPLAERLERPGTSGSDEQRSSVDGRRAGLRDDGGDRRRHGRSRSRSPRREAADNAMRQSGELPPRNGPNRDDPARRRDSGDRDMIHRRTRGGEGGNWHNRDRERDEGARPPRDGREGRIPGRSEGRTSMGMPPHYHQHQSASFGGGLPPQAPPSMMSSSPNGDMRRGGVGGMRRDDVDRRDDSPRMSGGRDGIKRRRPDEGPPGGPGMHDQKRPRRGQ</sequence>
<dbReference type="Pfam" id="PF11262">
    <property type="entry name" value="Tho2"/>
    <property type="match status" value="1"/>
</dbReference>
<dbReference type="InterPro" id="IPR032302">
    <property type="entry name" value="THOC2_N"/>
</dbReference>
<reference evidence="10 11" key="1">
    <citation type="submission" date="2015-01" db="EMBL/GenBank/DDBJ databases">
        <title>The Genome Sequence of Ochroconis gallopava CBS43764.</title>
        <authorList>
            <consortium name="The Broad Institute Genomics Platform"/>
            <person name="Cuomo C."/>
            <person name="de Hoog S."/>
            <person name="Gorbushina A."/>
            <person name="Stielow B."/>
            <person name="Teixiera M."/>
            <person name="Abouelleil A."/>
            <person name="Chapman S.B."/>
            <person name="Priest M."/>
            <person name="Young S.K."/>
            <person name="Wortman J."/>
            <person name="Nusbaum C."/>
            <person name="Birren B."/>
        </authorList>
    </citation>
    <scope>NUCLEOTIDE SEQUENCE [LARGE SCALE GENOMIC DNA]</scope>
    <source>
        <strain evidence="10 11">CBS 43764</strain>
    </source>
</reference>
<comment type="similarity">
    <text evidence="2">Belongs to the THOC2 family.</text>
</comment>
<feature type="compositionally biased region" description="Polar residues" evidence="6">
    <location>
        <begin position="630"/>
        <end position="647"/>
    </location>
</feature>
<dbReference type="EMBL" id="KN847574">
    <property type="protein sequence ID" value="KIV99674.1"/>
    <property type="molecule type" value="Genomic_DNA"/>
</dbReference>
<dbReference type="HOGENOM" id="CLU_000511_1_0_1"/>
<feature type="compositionally biased region" description="Polar residues" evidence="6">
    <location>
        <begin position="1989"/>
        <end position="2000"/>
    </location>
</feature>
<evidence type="ECO:0000256" key="3">
    <source>
        <dbReference type="ARBA" id="ARBA00019596"/>
    </source>
</evidence>
<feature type="compositionally biased region" description="Basic and acidic residues" evidence="6">
    <location>
        <begin position="2254"/>
        <end position="2273"/>
    </location>
</feature>
<dbReference type="PANTHER" id="PTHR21597">
    <property type="entry name" value="THO2 PROTEIN"/>
    <property type="match status" value="1"/>
</dbReference>
<feature type="compositionally biased region" description="Polar residues" evidence="6">
    <location>
        <begin position="1224"/>
        <end position="1236"/>
    </location>
</feature>
<evidence type="ECO:0000259" key="7">
    <source>
        <dbReference type="Pfam" id="PF11262"/>
    </source>
</evidence>